<feature type="compositionally biased region" description="Pro residues" evidence="5">
    <location>
        <begin position="278"/>
        <end position="290"/>
    </location>
</feature>
<evidence type="ECO:0000313" key="7">
    <source>
        <dbReference type="Ensembl" id="ENSVURP00010027860.1"/>
    </source>
</evidence>
<evidence type="ECO:0000256" key="2">
    <source>
        <dbReference type="ARBA" id="ARBA00007354"/>
    </source>
</evidence>
<dbReference type="GeneID" id="114036695"/>
<evidence type="ECO:0000256" key="4">
    <source>
        <dbReference type="ARBA" id="ARBA00023242"/>
    </source>
</evidence>
<name>A0A4X2M2N4_VOMUR</name>
<comment type="subcellular location">
    <subcellularLocation>
        <location evidence="1">Nucleus</location>
    </subcellularLocation>
</comment>
<dbReference type="PANTHER" id="PTHR10528">
    <property type="entry name" value="AF4/FMR2 FAMILY MEMBER"/>
    <property type="match status" value="1"/>
</dbReference>
<evidence type="ECO:0000256" key="5">
    <source>
        <dbReference type="SAM" id="MobiDB-lite"/>
    </source>
</evidence>
<dbReference type="GeneTree" id="ENSGT00950000182974"/>
<organism evidence="7 8">
    <name type="scientific">Vombatus ursinus</name>
    <name type="common">Common wombat</name>
    <dbReference type="NCBI Taxonomy" id="29139"/>
    <lineage>
        <taxon>Eukaryota</taxon>
        <taxon>Metazoa</taxon>
        <taxon>Chordata</taxon>
        <taxon>Craniata</taxon>
        <taxon>Vertebrata</taxon>
        <taxon>Euteleostomi</taxon>
        <taxon>Mammalia</taxon>
        <taxon>Metatheria</taxon>
        <taxon>Diprotodontia</taxon>
        <taxon>Vombatidae</taxon>
        <taxon>Vombatus</taxon>
    </lineage>
</organism>
<dbReference type="InterPro" id="IPR007797">
    <property type="entry name" value="AF4/FMR2"/>
</dbReference>
<feature type="compositionally biased region" description="Pro residues" evidence="5">
    <location>
        <begin position="509"/>
        <end position="519"/>
    </location>
</feature>
<feature type="compositionally biased region" description="Basic and acidic residues" evidence="5">
    <location>
        <begin position="28"/>
        <end position="40"/>
    </location>
</feature>
<keyword evidence="3" id="KW-0597">Phosphoprotein</keyword>
<dbReference type="OMA" id="KFTMSLK"/>
<feature type="region of interest" description="Disordered" evidence="5">
    <location>
        <begin position="379"/>
        <end position="739"/>
    </location>
</feature>
<reference evidence="8" key="1">
    <citation type="submission" date="2018-12" db="EMBL/GenBank/DDBJ databases">
        <authorList>
            <person name="Yazar S."/>
        </authorList>
    </citation>
    <scope>NUCLEOTIDE SEQUENCE [LARGE SCALE GENOMIC DNA]</scope>
</reference>
<feature type="compositionally biased region" description="Acidic residues" evidence="5">
    <location>
        <begin position="484"/>
        <end position="508"/>
    </location>
</feature>
<feature type="compositionally biased region" description="Basic and acidic residues" evidence="5">
    <location>
        <begin position="912"/>
        <end position="928"/>
    </location>
</feature>
<dbReference type="Pfam" id="PF18876">
    <property type="entry name" value="AFF4_CHD"/>
    <property type="match status" value="1"/>
</dbReference>
<evidence type="ECO:0000313" key="8">
    <source>
        <dbReference type="Proteomes" id="UP000314987"/>
    </source>
</evidence>
<dbReference type="Gene3D" id="6.10.250.2670">
    <property type="match status" value="1"/>
</dbReference>
<dbReference type="PANTHER" id="PTHR10528:SF6">
    <property type="entry name" value="AF4_FMR2 FAMILY MEMBER 1"/>
    <property type="match status" value="1"/>
</dbReference>
<keyword evidence="4" id="KW-0539">Nucleus</keyword>
<feature type="region of interest" description="Disordered" evidence="5">
    <location>
        <begin position="785"/>
        <end position="950"/>
    </location>
</feature>
<feature type="compositionally biased region" description="Low complexity" evidence="5">
    <location>
        <begin position="460"/>
        <end position="469"/>
    </location>
</feature>
<evidence type="ECO:0000259" key="6">
    <source>
        <dbReference type="Pfam" id="PF18876"/>
    </source>
</evidence>
<dbReference type="RefSeq" id="XP_027709156.1">
    <property type="nucleotide sequence ID" value="XM_027853355.1"/>
</dbReference>
<feature type="region of interest" description="Disordered" evidence="5">
    <location>
        <begin position="277"/>
        <end position="300"/>
    </location>
</feature>
<sequence length="1211" mass="132479">MESKDRVSSRGNGLYNEDRNLLRIREKERRNQEVHQEKKSFPVNAPLFGEPYKTSKGDELSSRIQNTLGNYEEVKELISTKNQNLFGIPEESSIPLTPQGKSRYLFYPEKTNSVPQLPFFNSIHHQVINTPASGPSIYIPSHCPKATQSRMEPALSLHIKSDGMSGIQHHYNGQERHHRSESKKDECRPEGTPCVELSDSALEMGGSLLSSALSSSVAPLASRHSNQPAGSRMLGGSKGSNKGCAQAKSPMHLALESKEEETLPYSLALVTGLGIPTSQPPPQTFPPPSLPSKTTAMQQKPTAYVRPMDGQDQAPSESPELKPLPEDYHGHSYEKMPGFKVTAKAKLSKLKMPPESTEQAFPNEVHCVEEILKEMTHSWPPPLTAIHTPNTAESSKFPFPAKEFQHIESVLQNHKQHGTSSKTCSNSQPATSMLEDDLQISDSEDSGDEQAPEKPPPSSAPASVPQSLADSVVSAHSNNTESESTSDSDSSSDSESESSSSDSEENEPPEPPAPEPDPPTANKWQLDNWLTKVTQPPVSAENLSEMGPHHQAQEVQGQGSNSTSGHEHSVSSEPHPSNSSKAPRTIPEVPHPGKRNYPKSVTQQGTGGPPHWQTVASKQPKKPIKASIQEGFQDNLRVESEPVPPPGSKDQSSKDKPKVKTKGRPRSCGDRQEKSKSVSAPCEKKQPKTCHPVPVKEPLDPEPTKNNMGDQRLDRFPDSPQIQNQGATQGSSSRGSGCKASLIVQEELAGSKVQLPFRDTKSLRDTPLLQSLVVKIDLAFLSHVPKTSGKGCQPKKMEHKPLPTGNKQESENRNTEKPNRSSTKRKGEAERDLDGKKIKLEKETKVWSSSSAHKDSSKTRLSKPSSDLLKKELPPPPSVSPSHRPAKNVHKRPRNESHSCVQGHSKSTSTTKDSHKDSSSSKYKKVEGKPSGNSTSNKVSPGDLFPVPSLPNGNSKLTKHQVKFEKHVADFHLKEAKKLKHKAESMSDKVGKAFKYLDAVLSFIECGIALESESPTSKSVYSMFSDTVDFIKFILSLKSFPDSPTSTQEKIFIVLCMRCQSILYMAMFRCKKDAAIKYSRTLNEHFKSSFRMAQPASSGASRNISTPSPLSPMPSPASSGVFQPGSSGISATVSTPVVIQNMTSSYVTITSHILNAYDLWEQADALARKNTEFFTELSASVCALALNSSLVELVLYTRQALQQLRQVAKTL</sequence>
<feature type="compositionally biased region" description="Basic residues" evidence="5">
    <location>
        <begin position="884"/>
        <end position="893"/>
    </location>
</feature>
<accession>A0A4X2M2N4</accession>
<reference evidence="7" key="2">
    <citation type="submission" date="2025-08" db="UniProtKB">
        <authorList>
            <consortium name="Ensembl"/>
        </authorList>
    </citation>
    <scope>IDENTIFICATION</scope>
</reference>
<feature type="compositionally biased region" description="Acidic residues" evidence="5">
    <location>
        <begin position="434"/>
        <end position="450"/>
    </location>
</feature>
<dbReference type="InterPro" id="IPR043640">
    <property type="entry name" value="AF4/FMR2_CHD"/>
</dbReference>
<feature type="compositionally biased region" description="Low complexity" evidence="5">
    <location>
        <begin position="571"/>
        <end position="580"/>
    </location>
</feature>
<feature type="compositionally biased region" description="Basic and acidic residues" evidence="5">
    <location>
        <begin position="667"/>
        <end position="686"/>
    </location>
</feature>
<dbReference type="GO" id="GO:0010468">
    <property type="term" value="P:regulation of gene expression"/>
    <property type="evidence" value="ECO:0007669"/>
    <property type="project" value="InterPro"/>
</dbReference>
<reference evidence="7" key="3">
    <citation type="submission" date="2025-09" db="UniProtKB">
        <authorList>
            <consortium name="Ensembl"/>
        </authorList>
    </citation>
    <scope>IDENTIFICATION</scope>
</reference>
<dbReference type="AlphaFoldDB" id="A0A4X2M2N4"/>
<dbReference type="STRING" id="29139.ENSVURP00010027860"/>
<gene>
    <name evidence="7" type="primary">AFF1</name>
</gene>
<feature type="compositionally biased region" description="Polar residues" evidence="5">
    <location>
        <begin position="553"/>
        <end position="563"/>
    </location>
</feature>
<keyword evidence="8" id="KW-1185">Reference proteome</keyword>
<dbReference type="Pfam" id="PF05110">
    <property type="entry name" value="AF-4"/>
    <property type="match status" value="1"/>
</dbReference>
<feature type="region of interest" description="Disordered" evidence="5">
    <location>
        <begin position="28"/>
        <end position="58"/>
    </location>
</feature>
<evidence type="ECO:0000256" key="1">
    <source>
        <dbReference type="ARBA" id="ARBA00004123"/>
    </source>
</evidence>
<dbReference type="CTD" id="4299"/>
<evidence type="ECO:0000256" key="3">
    <source>
        <dbReference type="ARBA" id="ARBA00022553"/>
    </source>
</evidence>
<feature type="region of interest" description="Disordered" evidence="5">
    <location>
        <begin position="219"/>
        <end position="248"/>
    </location>
</feature>
<feature type="compositionally biased region" description="Polar residues" evidence="5">
    <location>
        <begin position="720"/>
        <end position="735"/>
    </location>
</feature>
<comment type="similarity">
    <text evidence="2">Belongs to the AF4 family.</text>
</comment>
<feature type="region of interest" description="Disordered" evidence="5">
    <location>
        <begin position="167"/>
        <end position="192"/>
    </location>
</feature>
<feature type="compositionally biased region" description="Polar residues" evidence="5">
    <location>
        <begin position="410"/>
        <end position="431"/>
    </location>
</feature>
<feature type="compositionally biased region" description="Basic and acidic residues" evidence="5">
    <location>
        <begin position="808"/>
        <end position="845"/>
    </location>
</feature>
<feature type="domain" description="AF4/FMR2 C-terminal homology" evidence="6">
    <location>
        <begin position="954"/>
        <end position="1210"/>
    </location>
</feature>
<dbReference type="GO" id="GO:0032783">
    <property type="term" value="C:super elongation complex"/>
    <property type="evidence" value="ECO:0007669"/>
    <property type="project" value="TreeGrafter"/>
</dbReference>
<protein>
    <submittedName>
        <fullName evidence="7">ALF transcription elongation factor 1</fullName>
    </submittedName>
</protein>
<dbReference type="Proteomes" id="UP000314987">
    <property type="component" value="Unassembled WGS sequence"/>
</dbReference>
<proteinExistence type="inferred from homology"/>
<dbReference type="Ensembl" id="ENSVURT00010031747.1">
    <property type="protein sequence ID" value="ENSVURP00010027860.1"/>
    <property type="gene ID" value="ENSVURG00010021325.1"/>
</dbReference>
<feature type="region of interest" description="Disordered" evidence="5">
    <location>
        <begin position="1097"/>
        <end position="1117"/>
    </location>
</feature>